<dbReference type="AlphaFoldDB" id="A0A162QRG6"/>
<dbReference type="GO" id="GO:0004143">
    <property type="term" value="F:ATP-dependent diacylglycerol kinase activity"/>
    <property type="evidence" value="ECO:0007669"/>
    <property type="project" value="InterPro"/>
</dbReference>
<dbReference type="STRING" id="747725.A0A162QRG6"/>
<keyword evidence="1" id="KW-1133">Transmembrane helix</keyword>
<accession>A0A162QRG6</accession>
<feature type="transmembrane region" description="Helical" evidence="1">
    <location>
        <begin position="155"/>
        <end position="173"/>
    </location>
</feature>
<keyword evidence="1" id="KW-0812">Transmembrane</keyword>
<feature type="transmembrane region" description="Helical" evidence="1">
    <location>
        <begin position="33"/>
        <end position="49"/>
    </location>
</feature>
<dbReference type="Proteomes" id="UP000077051">
    <property type="component" value="Unassembled WGS sequence"/>
</dbReference>
<evidence type="ECO:0008006" key="4">
    <source>
        <dbReference type="Google" id="ProtNLM"/>
    </source>
</evidence>
<sequence length="241" mass="26752">MADKSSLQQDLDQLVKKYTHVPAKGGWEIPRKLFHYSIGFVVLYLYMNGTETQDVYPILIVFLSIVGSAELLRFNFEWFNQLYCYLLGPLMRPSEIKNRINGVVYYLLGCVIVLYYFPKDIASLSIIYLSWTDPTASICGKLWGKYTPQYSGKSLAGSLGAMVTGALVTYMYFGPLARYPLSYTPATSEIPLIVMASYGGLVAAFSEGVSNLLFGLDDNLTIPVISAVLLWIPLVGFGLGN</sequence>
<dbReference type="GO" id="GO:0005789">
    <property type="term" value="C:endoplasmic reticulum membrane"/>
    <property type="evidence" value="ECO:0007669"/>
    <property type="project" value="TreeGrafter"/>
</dbReference>
<name>A0A162QRG6_MUCCL</name>
<dbReference type="PANTHER" id="PTHR31303:SF1">
    <property type="entry name" value="CTP-DEPENDENT DIACYLGLYCEROL KINASE 1"/>
    <property type="match status" value="1"/>
</dbReference>
<reference evidence="2 3" key="1">
    <citation type="submission" date="2015-06" db="EMBL/GenBank/DDBJ databases">
        <title>Expansion of signal transduction pathways in fungi by whole-genome duplication.</title>
        <authorList>
            <consortium name="DOE Joint Genome Institute"/>
            <person name="Corrochano L.M."/>
            <person name="Kuo A."/>
            <person name="Marcet-Houben M."/>
            <person name="Polaino S."/>
            <person name="Salamov A."/>
            <person name="Villalobos J.M."/>
            <person name="Alvarez M.I."/>
            <person name="Avalos J."/>
            <person name="Benito E.P."/>
            <person name="Benoit I."/>
            <person name="Burger G."/>
            <person name="Camino L.P."/>
            <person name="Canovas D."/>
            <person name="Cerda-Olmedo E."/>
            <person name="Cheng J.-F."/>
            <person name="Dominguez A."/>
            <person name="Elias M."/>
            <person name="Eslava A.P."/>
            <person name="Glaser F."/>
            <person name="Grimwood J."/>
            <person name="Gutierrez G."/>
            <person name="Heitman J."/>
            <person name="Henrissat B."/>
            <person name="Iturriaga E.A."/>
            <person name="Lang B.F."/>
            <person name="Lavin J.L."/>
            <person name="Lee S."/>
            <person name="Li W."/>
            <person name="Lindquist E."/>
            <person name="Lopez-Garcia S."/>
            <person name="Luque E.M."/>
            <person name="Marcos A.T."/>
            <person name="Martin J."/>
            <person name="Mccluskey K."/>
            <person name="Medina H.R."/>
            <person name="Miralles-Duran A."/>
            <person name="Miyazaki A."/>
            <person name="Munoz-Torres E."/>
            <person name="Oguiza J.A."/>
            <person name="Ohm R."/>
            <person name="Olmedo M."/>
            <person name="Orejas M."/>
            <person name="Ortiz-Castellanos L."/>
            <person name="Pisabarro A.G."/>
            <person name="Rodriguez-Romero J."/>
            <person name="Ruiz-Herrera J."/>
            <person name="Ruiz-Vazquez R."/>
            <person name="Sanz C."/>
            <person name="Schackwitz W."/>
            <person name="Schmutz J."/>
            <person name="Shahriari M."/>
            <person name="Shelest E."/>
            <person name="Silva-Franco F."/>
            <person name="Soanes D."/>
            <person name="Syed K."/>
            <person name="Tagua V.G."/>
            <person name="Talbot N.J."/>
            <person name="Thon M."/>
            <person name="De Vries R.P."/>
            <person name="Wiebenga A."/>
            <person name="Yadav J.S."/>
            <person name="Braun E.L."/>
            <person name="Baker S."/>
            <person name="Garre V."/>
            <person name="Horwitz B."/>
            <person name="Torres-Martinez S."/>
            <person name="Idnurm A."/>
            <person name="Herrera-Estrella A."/>
            <person name="Gabaldon T."/>
            <person name="Grigoriev I.V."/>
        </authorList>
    </citation>
    <scope>NUCLEOTIDE SEQUENCE [LARGE SCALE GENOMIC DNA]</scope>
    <source>
        <strain evidence="2 3">CBS 277.49</strain>
    </source>
</reference>
<dbReference type="OrthoDB" id="5673at2759"/>
<keyword evidence="1" id="KW-0472">Membrane</keyword>
<dbReference type="InterPro" id="IPR037997">
    <property type="entry name" value="Dgk1-like"/>
</dbReference>
<dbReference type="VEuPathDB" id="FungiDB:MUCCIDRAFT_36626"/>
<keyword evidence="3" id="KW-1185">Reference proteome</keyword>
<feature type="transmembrane region" description="Helical" evidence="1">
    <location>
        <begin position="100"/>
        <end position="117"/>
    </location>
</feature>
<feature type="transmembrane region" description="Helical" evidence="1">
    <location>
        <begin position="220"/>
        <end position="239"/>
    </location>
</feature>
<dbReference type="GO" id="GO:0006654">
    <property type="term" value="P:phosphatidic acid biosynthetic process"/>
    <property type="evidence" value="ECO:0007669"/>
    <property type="project" value="TreeGrafter"/>
</dbReference>
<evidence type="ECO:0000313" key="3">
    <source>
        <dbReference type="Proteomes" id="UP000077051"/>
    </source>
</evidence>
<evidence type="ECO:0000313" key="2">
    <source>
        <dbReference type="EMBL" id="OAD05100.1"/>
    </source>
</evidence>
<feature type="transmembrane region" description="Helical" evidence="1">
    <location>
        <begin position="193"/>
        <end position="213"/>
    </location>
</feature>
<protein>
    <recommendedName>
        <fullName evidence="4">Dolichol kinase</fullName>
    </recommendedName>
</protein>
<feature type="transmembrane region" description="Helical" evidence="1">
    <location>
        <begin position="55"/>
        <end position="72"/>
    </location>
</feature>
<comment type="caution">
    <text evidence="2">The sequence shown here is derived from an EMBL/GenBank/DDBJ whole genome shotgun (WGS) entry which is preliminary data.</text>
</comment>
<organism evidence="2 3">
    <name type="scientific">Mucor lusitanicus CBS 277.49</name>
    <dbReference type="NCBI Taxonomy" id="747725"/>
    <lineage>
        <taxon>Eukaryota</taxon>
        <taxon>Fungi</taxon>
        <taxon>Fungi incertae sedis</taxon>
        <taxon>Mucoromycota</taxon>
        <taxon>Mucoromycotina</taxon>
        <taxon>Mucoromycetes</taxon>
        <taxon>Mucorales</taxon>
        <taxon>Mucorineae</taxon>
        <taxon>Mucoraceae</taxon>
        <taxon>Mucor</taxon>
    </lineage>
</organism>
<evidence type="ECO:0000256" key="1">
    <source>
        <dbReference type="SAM" id="Phobius"/>
    </source>
</evidence>
<dbReference type="EMBL" id="AMYB01000003">
    <property type="protein sequence ID" value="OAD05100.1"/>
    <property type="molecule type" value="Genomic_DNA"/>
</dbReference>
<proteinExistence type="predicted"/>
<gene>
    <name evidence="2" type="ORF">MUCCIDRAFT_36626</name>
</gene>
<dbReference type="PANTHER" id="PTHR31303">
    <property type="entry name" value="CTP-DEPENDENT DIACYLGLYCEROL KINASE 1"/>
    <property type="match status" value="1"/>
</dbReference>